<proteinExistence type="predicted"/>
<feature type="chain" id="PRO_5012214902" evidence="1">
    <location>
        <begin position="20"/>
        <end position="265"/>
    </location>
</feature>
<accession>A0A1Y2EVL6</accession>
<keyword evidence="3" id="KW-1185">Reference proteome</keyword>
<dbReference type="Proteomes" id="UP000193920">
    <property type="component" value="Unassembled WGS sequence"/>
</dbReference>
<organism evidence="2 3">
    <name type="scientific">Neocallimastix californiae</name>
    <dbReference type="NCBI Taxonomy" id="1754190"/>
    <lineage>
        <taxon>Eukaryota</taxon>
        <taxon>Fungi</taxon>
        <taxon>Fungi incertae sedis</taxon>
        <taxon>Chytridiomycota</taxon>
        <taxon>Chytridiomycota incertae sedis</taxon>
        <taxon>Neocallimastigomycetes</taxon>
        <taxon>Neocallimastigales</taxon>
        <taxon>Neocallimastigaceae</taxon>
        <taxon>Neocallimastix</taxon>
    </lineage>
</organism>
<keyword evidence="1" id="KW-0732">Signal</keyword>
<evidence type="ECO:0000313" key="3">
    <source>
        <dbReference type="Proteomes" id="UP000193920"/>
    </source>
</evidence>
<dbReference type="AlphaFoldDB" id="A0A1Y2EVL6"/>
<evidence type="ECO:0000313" key="2">
    <source>
        <dbReference type="EMBL" id="ORY75176.1"/>
    </source>
</evidence>
<evidence type="ECO:0000256" key="1">
    <source>
        <dbReference type="SAM" id="SignalP"/>
    </source>
</evidence>
<sequence length="265" mass="29205">MVRLSILLSSILSLSIIYAKDCELTVEDTKITISKDCMTGSYLLEEGKKEAINGDTIKSCTKEKPCQAIYCKTDEYTCTEAVHLNSYTLFKMDEKTLLTCNESKCYPIDVEGFYLNGGLDRQTNPVIKCDKNNGCKNIMYADIKSSCEDVSIGNIIHVNDDKYYYCASKKNDDKIQIGGTEEKVLKTTIPVGSTHPFTGEVLQTGTELVLKSGNNALTVVEKDSKDYEKATENKPTSDDTDSANTLALSLMMNLILAVIAGAFII</sequence>
<protein>
    <submittedName>
        <fullName evidence="2">Uncharacterized protein</fullName>
    </submittedName>
</protein>
<feature type="signal peptide" evidence="1">
    <location>
        <begin position="1"/>
        <end position="19"/>
    </location>
</feature>
<dbReference type="EMBL" id="MCOG01000026">
    <property type="protein sequence ID" value="ORY75176.1"/>
    <property type="molecule type" value="Genomic_DNA"/>
</dbReference>
<name>A0A1Y2EVL6_9FUNG</name>
<reference evidence="2 3" key="1">
    <citation type="submission" date="2016-08" db="EMBL/GenBank/DDBJ databases">
        <title>A Parts List for Fungal Cellulosomes Revealed by Comparative Genomics.</title>
        <authorList>
            <consortium name="DOE Joint Genome Institute"/>
            <person name="Haitjema C.H."/>
            <person name="Gilmore S.P."/>
            <person name="Henske J.K."/>
            <person name="Solomon K.V."/>
            <person name="De Groot R."/>
            <person name="Kuo A."/>
            <person name="Mondo S.J."/>
            <person name="Salamov A.A."/>
            <person name="Labutti K."/>
            <person name="Zhao Z."/>
            <person name="Chiniquy J."/>
            <person name="Barry K."/>
            <person name="Brewer H.M."/>
            <person name="Purvine S.O."/>
            <person name="Wright A.T."/>
            <person name="Boxma B."/>
            <person name="Van Alen T."/>
            <person name="Hackstein J.H."/>
            <person name="Baker S.E."/>
            <person name="Grigoriev I.V."/>
            <person name="O'Malley M.A."/>
        </authorList>
    </citation>
    <scope>NUCLEOTIDE SEQUENCE [LARGE SCALE GENOMIC DNA]</scope>
    <source>
        <strain evidence="2 3">G1</strain>
    </source>
</reference>
<gene>
    <name evidence="2" type="ORF">LY90DRAFT_665915</name>
</gene>
<comment type="caution">
    <text evidence="2">The sequence shown here is derived from an EMBL/GenBank/DDBJ whole genome shotgun (WGS) entry which is preliminary data.</text>
</comment>